<evidence type="ECO:0000256" key="1">
    <source>
        <dbReference type="SAM" id="MobiDB-lite"/>
    </source>
</evidence>
<feature type="compositionally biased region" description="Basic residues" evidence="1">
    <location>
        <begin position="188"/>
        <end position="201"/>
    </location>
</feature>
<reference evidence="2" key="2">
    <citation type="submission" date="2017-06" db="EMBL/GenBank/DDBJ databases">
        <title>WGS assembly of Brachypodium distachyon.</title>
        <authorList>
            <consortium name="The International Brachypodium Initiative"/>
            <person name="Lucas S."/>
            <person name="Harmon-Smith M."/>
            <person name="Lail K."/>
            <person name="Tice H."/>
            <person name="Grimwood J."/>
            <person name="Bruce D."/>
            <person name="Barry K."/>
            <person name="Shu S."/>
            <person name="Lindquist E."/>
            <person name="Wang M."/>
            <person name="Pitluck S."/>
            <person name="Vogel J.P."/>
            <person name="Garvin D.F."/>
            <person name="Mockler T.C."/>
            <person name="Schmutz J."/>
            <person name="Rokhsar D."/>
            <person name="Bevan M.W."/>
        </authorList>
    </citation>
    <scope>NUCLEOTIDE SEQUENCE</scope>
    <source>
        <strain evidence="2">Bd21</strain>
    </source>
</reference>
<protein>
    <submittedName>
        <fullName evidence="2 3">Uncharacterized protein</fullName>
    </submittedName>
</protein>
<dbReference type="Proteomes" id="UP000008810">
    <property type="component" value="Chromosome 5"/>
</dbReference>
<proteinExistence type="predicted"/>
<dbReference type="AlphaFoldDB" id="A0A0Q3EC99"/>
<dbReference type="EMBL" id="CM000884">
    <property type="protein sequence ID" value="KQJ84012.1"/>
    <property type="molecule type" value="Genomic_DNA"/>
</dbReference>
<evidence type="ECO:0000313" key="3">
    <source>
        <dbReference type="EnsemblPlants" id="KQJ84012"/>
    </source>
</evidence>
<feature type="compositionally biased region" description="Low complexity" evidence="1">
    <location>
        <begin position="139"/>
        <end position="153"/>
    </location>
</feature>
<accession>A0A0Q3EC99</accession>
<gene>
    <name evidence="2" type="ORF">BRADI_5g18155v3</name>
</gene>
<keyword evidence="4" id="KW-1185">Reference proteome</keyword>
<evidence type="ECO:0000313" key="4">
    <source>
        <dbReference type="Proteomes" id="UP000008810"/>
    </source>
</evidence>
<organism evidence="2">
    <name type="scientific">Brachypodium distachyon</name>
    <name type="common">Purple false brome</name>
    <name type="synonym">Trachynia distachya</name>
    <dbReference type="NCBI Taxonomy" id="15368"/>
    <lineage>
        <taxon>Eukaryota</taxon>
        <taxon>Viridiplantae</taxon>
        <taxon>Streptophyta</taxon>
        <taxon>Embryophyta</taxon>
        <taxon>Tracheophyta</taxon>
        <taxon>Spermatophyta</taxon>
        <taxon>Magnoliopsida</taxon>
        <taxon>Liliopsida</taxon>
        <taxon>Poales</taxon>
        <taxon>Poaceae</taxon>
        <taxon>BOP clade</taxon>
        <taxon>Pooideae</taxon>
        <taxon>Stipodae</taxon>
        <taxon>Brachypodieae</taxon>
        <taxon>Brachypodium</taxon>
    </lineage>
</organism>
<dbReference type="InParanoid" id="A0A0Q3EC99"/>
<reference evidence="3" key="3">
    <citation type="submission" date="2018-08" db="UniProtKB">
        <authorList>
            <consortium name="EnsemblPlants"/>
        </authorList>
    </citation>
    <scope>IDENTIFICATION</scope>
    <source>
        <strain evidence="3">cv. Bd21</strain>
    </source>
</reference>
<evidence type="ECO:0000313" key="2">
    <source>
        <dbReference type="EMBL" id="KQJ84012.1"/>
    </source>
</evidence>
<feature type="region of interest" description="Disordered" evidence="1">
    <location>
        <begin position="87"/>
        <end position="225"/>
    </location>
</feature>
<sequence length="252" mass="27135">MNPWPSDQQWKARTCMRIVESDVGLGRSSNGWASFPGFFQMDVVAGQRATRDCPVRAVIRFRGRVSFLPSRAFFLVRPIPVPLGCRSSAPPAGTVLHRAATSRRPCPATGRRTGLGPPPPASCPTPTASSLHTPPARCPSPCAAAAPRRSAPPAREPPPASSHRAFGPPRPRAAPPSPLIASAPRPAAPRRRRPDHGRAPVRRLPAPSPATCRNASPPPRWRRRLWPSNFPNASLPSVILPVQNIGEKKGKK</sequence>
<feature type="compositionally biased region" description="Pro residues" evidence="1">
    <location>
        <begin position="168"/>
        <end position="178"/>
    </location>
</feature>
<reference evidence="2 3" key="1">
    <citation type="journal article" date="2010" name="Nature">
        <title>Genome sequencing and analysis of the model grass Brachypodium distachyon.</title>
        <authorList>
            <consortium name="International Brachypodium Initiative"/>
        </authorList>
    </citation>
    <scope>NUCLEOTIDE SEQUENCE [LARGE SCALE GENOMIC DNA]</scope>
    <source>
        <strain evidence="2 3">Bd21</strain>
    </source>
</reference>
<dbReference type="EnsemblPlants" id="KQJ84012">
    <property type="protein sequence ID" value="KQJ84012"/>
    <property type="gene ID" value="BRADI_5g18155v3"/>
</dbReference>
<name>A0A0Q3EC99_BRADI</name>
<dbReference type="Gramene" id="KQJ84012">
    <property type="protein sequence ID" value="KQJ84012"/>
    <property type="gene ID" value="BRADI_5g18155v3"/>
</dbReference>